<name>A0A482EUA3_SALSP</name>
<protein>
    <submittedName>
        <fullName evidence="1">Uncharacterized protein</fullName>
    </submittedName>
</protein>
<geneLocation type="plasmid" evidence="1">
    <name>pSa1423-90k</name>
</geneLocation>
<dbReference type="EMBL" id="MK356557">
    <property type="protein sequence ID" value="QBM91404.1"/>
    <property type="molecule type" value="Genomic_DNA"/>
</dbReference>
<evidence type="ECO:0000313" key="1">
    <source>
        <dbReference type="EMBL" id="QBM91404.1"/>
    </source>
</evidence>
<keyword evidence="1" id="KW-0614">Plasmid</keyword>
<accession>A0A482EUA3</accession>
<reference evidence="1" key="1">
    <citation type="submission" date="2019-01" db="EMBL/GenBank/DDBJ databases">
        <title>Salmonella strain 1423 plasmid sequences.</title>
        <authorList>
            <person name="Chen K."/>
            <person name="Chen S."/>
        </authorList>
    </citation>
    <scope>NUCLEOTIDE SEQUENCE</scope>
    <source>
        <strain evidence="1">Sa1423</strain>
        <plasmid evidence="1">pSa1423-90k</plasmid>
    </source>
</reference>
<sequence length="65" mass="7490">MKLRRHRWKQSLLVSFMNTNRVTGISVRSDKAPKVPLYATRQSGNCRLMSQAMEISSRSYGMQSL</sequence>
<dbReference type="AlphaFoldDB" id="A0A482EUA3"/>
<organism evidence="1">
    <name type="scientific">Salmonella sp</name>
    <dbReference type="NCBI Taxonomy" id="599"/>
    <lineage>
        <taxon>Bacteria</taxon>
        <taxon>Pseudomonadati</taxon>
        <taxon>Pseudomonadota</taxon>
        <taxon>Gammaproteobacteria</taxon>
        <taxon>Enterobacterales</taxon>
        <taxon>Enterobacteriaceae</taxon>
        <taxon>Salmonella</taxon>
    </lineage>
</organism>
<proteinExistence type="predicted"/>
<gene>
    <name evidence="1" type="ORF">NNIBIDOC_00074</name>
</gene>